<evidence type="ECO:0000256" key="5">
    <source>
        <dbReference type="SAM" id="MobiDB-lite"/>
    </source>
</evidence>
<dbReference type="PANTHER" id="PTHR30249">
    <property type="entry name" value="PUTATIVE SEROTONIN TRANSPORTER"/>
    <property type="match status" value="1"/>
</dbReference>
<feature type="compositionally biased region" description="Basic and acidic residues" evidence="5">
    <location>
        <begin position="256"/>
        <end position="281"/>
    </location>
</feature>
<organism evidence="7 8">
    <name type="scientific">Cyanidioschyzon merolae (strain NIES-3377 / 10D)</name>
    <name type="common">Unicellular red alga</name>
    <dbReference type="NCBI Taxonomy" id="280699"/>
    <lineage>
        <taxon>Eukaryota</taxon>
        <taxon>Rhodophyta</taxon>
        <taxon>Bangiophyceae</taxon>
        <taxon>Cyanidiales</taxon>
        <taxon>Cyanidiaceae</taxon>
        <taxon>Cyanidioschyzon</taxon>
    </lineage>
</organism>
<dbReference type="KEGG" id="cme:CYME_CMM067C"/>
<dbReference type="GeneID" id="16995082"/>
<evidence type="ECO:0000256" key="6">
    <source>
        <dbReference type="SAM" id="Phobius"/>
    </source>
</evidence>
<dbReference type="HOGENOM" id="CLU_452980_0_0_1"/>
<evidence type="ECO:0000256" key="1">
    <source>
        <dbReference type="ARBA" id="ARBA00004141"/>
    </source>
</evidence>
<keyword evidence="8" id="KW-1185">Reference proteome</keyword>
<evidence type="ECO:0000256" key="2">
    <source>
        <dbReference type="ARBA" id="ARBA00022692"/>
    </source>
</evidence>
<feature type="transmembrane region" description="Helical" evidence="6">
    <location>
        <begin position="218"/>
        <end position="243"/>
    </location>
</feature>
<reference evidence="7 8" key="1">
    <citation type="journal article" date="2004" name="Nature">
        <title>Genome sequence of the ultrasmall unicellular red alga Cyanidioschyzon merolae 10D.</title>
        <authorList>
            <person name="Matsuzaki M."/>
            <person name="Misumi O."/>
            <person name="Shin-i T."/>
            <person name="Maruyama S."/>
            <person name="Takahara M."/>
            <person name="Miyagishima S."/>
            <person name="Mori T."/>
            <person name="Nishida K."/>
            <person name="Yagisawa F."/>
            <person name="Nishida K."/>
            <person name="Yoshida Y."/>
            <person name="Nishimura Y."/>
            <person name="Nakao S."/>
            <person name="Kobayashi T."/>
            <person name="Momoyama Y."/>
            <person name="Higashiyama T."/>
            <person name="Minoda A."/>
            <person name="Sano M."/>
            <person name="Nomoto H."/>
            <person name="Oishi K."/>
            <person name="Hayashi H."/>
            <person name="Ohta F."/>
            <person name="Nishizaka S."/>
            <person name="Haga S."/>
            <person name="Miura S."/>
            <person name="Morishita T."/>
            <person name="Kabeya Y."/>
            <person name="Terasawa K."/>
            <person name="Suzuki Y."/>
            <person name="Ishii Y."/>
            <person name="Asakawa S."/>
            <person name="Takano H."/>
            <person name="Ohta N."/>
            <person name="Kuroiwa H."/>
            <person name="Tanaka K."/>
            <person name="Shimizu N."/>
            <person name="Sugano S."/>
            <person name="Sato N."/>
            <person name="Nozaki H."/>
            <person name="Ogasawara N."/>
            <person name="Kohara Y."/>
            <person name="Kuroiwa T."/>
        </authorList>
    </citation>
    <scope>NUCLEOTIDE SEQUENCE [LARGE SCALE GENOMIC DNA]</scope>
    <source>
        <strain evidence="7 8">10D</strain>
    </source>
</reference>
<dbReference type="InterPro" id="IPR007300">
    <property type="entry name" value="CidB/LrgB"/>
</dbReference>
<dbReference type="Gramene" id="CMM067CT">
    <property type="protein sequence ID" value="CMM067CT"/>
    <property type="gene ID" value="CMM067C"/>
</dbReference>
<evidence type="ECO:0000313" key="8">
    <source>
        <dbReference type="Proteomes" id="UP000007014"/>
    </source>
</evidence>
<feature type="transmembrane region" description="Helical" evidence="6">
    <location>
        <begin position="127"/>
        <end position="145"/>
    </location>
</feature>
<dbReference type="OMA" id="MGKPSPF"/>
<dbReference type="GO" id="GO:0016020">
    <property type="term" value="C:membrane"/>
    <property type="evidence" value="ECO:0007669"/>
    <property type="project" value="UniProtKB-SubCell"/>
</dbReference>
<comment type="subcellular location">
    <subcellularLocation>
        <location evidence="1">Membrane</location>
        <topology evidence="1">Multi-pass membrane protein</topology>
    </subcellularLocation>
</comment>
<feature type="region of interest" description="Disordered" evidence="5">
    <location>
        <begin position="250"/>
        <end position="292"/>
    </location>
</feature>
<feature type="transmembrane region" description="Helical" evidence="6">
    <location>
        <begin position="422"/>
        <end position="440"/>
    </location>
</feature>
<name>M1V5M9_CYAM1</name>
<feature type="transmembrane region" description="Helical" evidence="6">
    <location>
        <begin position="565"/>
        <end position="586"/>
    </location>
</feature>
<protein>
    <submittedName>
        <fullName evidence="7">Uncharacterized protein</fullName>
    </submittedName>
</protein>
<keyword evidence="2 6" id="KW-0812">Transmembrane</keyword>
<dbReference type="PANTHER" id="PTHR30249:SF0">
    <property type="entry name" value="PLASTIDAL GLYCOLATE_GLYCERATE TRANSLOCATOR 1, CHLOROPLASTIC"/>
    <property type="match status" value="1"/>
</dbReference>
<dbReference type="AlphaFoldDB" id="M1V5M9"/>
<dbReference type="OrthoDB" id="2502820at2759"/>
<feature type="transmembrane region" description="Helical" evidence="6">
    <location>
        <begin position="452"/>
        <end position="474"/>
    </location>
</feature>
<keyword evidence="4 6" id="KW-0472">Membrane</keyword>
<keyword evidence="3 6" id="KW-1133">Transmembrane helix</keyword>
<dbReference type="Proteomes" id="UP000007014">
    <property type="component" value="Chromosome 13"/>
</dbReference>
<dbReference type="EMBL" id="AP006495">
    <property type="protein sequence ID" value="BAM80950.1"/>
    <property type="molecule type" value="Genomic_DNA"/>
</dbReference>
<evidence type="ECO:0000256" key="3">
    <source>
        <dbReference type="ARBA" id="ARBA00022989"/>
    </source>
</evidence>
<feature type="transmembrane region" description="Helical" evidence="6">
    <location>
        <begin position="326"/>
        <end position="345"/>
    </location>
</feature>
<reference evidence="7 8" key="2">
    <citation type="journal article" date="2007" name="BMC Biol.">
        <title>A 100%-complete sequence reveals unusually simple genomic features in the hot-spring red alga Cyanidioschyzon merolae.</title>
        <authorList>
            <person name="Nozaki H."/>
            <person name="Takano H."/>
            <person name="Misumi O."/>
            <person name="Terasawa K."/>
            <person name="Matsuzaki M."/>
            <person name="Maruyama S."/>
            <person name="Nishida K."/>
            <person name="Yagisawa F."/>
            <person name="Yoshida Y."/>
            <person name="Fujiwara T."/>
            <person name="Takio S."/>
            <person name="Tamura K."/>
            <person name="Chung S.J."/>
            <person name="Nakamura S."/>
            <person name="Kuroiwa H."/>
            <person name="Tanaka K."/>
            <person name="Sato N."/>
            <person name="Kuroiwa T."/>
        </authorList>
    </citation>
    <scope>NUCLEOTIDE SEQUENCE [LARGE SCALE GENOMIC DNA]</scope>
    <source>
        <strain evidence="7 8">10D</strain>
    </source>
</reference>
<accession>M1V5M9</accession>
<feature type="transmembrane region" description="Helical" evidence="6">
    <location>
        <begin position="299"/>
        <end position="320"/>
    </location>
</feature>
<evidence type="ECO:0000313" key="7">
    <source>
        <dbReference type="EMBL" id="BAM80950.1"/>
    </source>
</evidence>
<proteinExistence type="predicted"/>
<evidence type="ECO:0000256" key="4">
    <source>
        <dbReference type="ARBA" id="ARBA00023136"/>
    </source>
</evidence>
<gene>
    <name evidence="7" type="ORF">CYME_CMM067C</name>
</gene>
<dbReference type="eggNOG" id="ENOG502QQ63">
    <property type="taxonomic scope" value="Eukaryota"/>
</dbReference>
<feature type="transmembrane region" description="Helical" evidence="6">
    <location>
        <begin position="357"/>
        <end position="382"/>
    </location>
</feature>
<feature type="transmembrane region" description="Helical" evidence="6">
    <location>
        <begin position="178"/>
        <end position="198"/>
    </location>
</feature>
<dbReference type="RefSeq" id="XP_005536986.1">
    <property type="nucleotide sequence ID" value="XM_005536929.1"/>
</dbReference>
<sequence length="603" mass="64900">MTLGTGFVCPSVHGAERVSVQYGRGLLVGTTCRLWQGHWRGIGQRARFNSNKLSDLRDLGRFRRRFFDEFGTPQRRTLVASATDKSPVVRVGWVYSRGGQTPRAWLGVLALFLGDRGFRWLFSVLRIRFPSSLAGMLFLFLLLLLTENRAWPTGLPPSPNQVAAASVEPERLSIADNIVLLVSPGLGLVTRWLAIFFVPNLIMLPHADAPHGSALLRLVLALCVGLIFSLVSSLIFVSILAWVSDQRRGATKNRRPTHDQPLVEKVQDGNTRPERSSKLSRPESPGLRTGNPASSGPRFALIGLWGLVWIVSAVCWITGAGASADFRALALWLHQLSSTVVGFSLGQRLPSRFQKVLHPLVSCVVFTYFSLWMLACGTGSAWSELLLLYMRRPGKKWPPAVTGNLSAIARSTVFALGGPGNLLLSFLGPAVLSFAFQMYQRRTIIRANGIQVIGGCLMAAFFGMLGSAALARLFCLPASLRLVFAPRSITAPLAIGIADILETDATLTATVVVITGLLGANFGRLCLDILRPVLPSASSPVARGLAMGASAHGLGTAAISEEPDAFPFSAIAMALVGTLSALMVTLPPFRALLSMVAGTTLGR</sequence>
<dbReference type="Pfam" id="PF04172">
    <property type="entry name" value="LrgB"/>
    <property type="match status" value="1"/>
</dbReference>